<evidence type="ECO:0000256" key="6">
    <source>
        <dbReference type="SAM" id="Phobius"/>
    </source>
</evidence>
<evidence type="ECO:0000256" key="3">
    <source>
        <dbReference type="ARBA" id="ARBA00022989"/>
    </source>
</evidence>
<gene>
    <name evidence="8" type="ORF">EAT49_11320</name>
</gene>
<dbReference type="RefSeq" id="WP_123642436.1">
    <property type="nucleotide sequence ID" value="NZ_ML119085.1"/>
</dbReference>
<evidence type="ECO:0000256" key="2">
    <source>
        <dbReference type="ARBA" id="ARBA00022692"/>
    </source>
</evidence>
<organism evidence="8 9">
    <name type="scientific">Histidinibacterium lentulum</name>
    <dbReference type="NCBI Taxonomy" id="2480588"/>
    <lineage>
        <taxon>Bacteria</taxon>
        <taxon>Pseudomonadati</taxon>
        <taxon>Pseudomonadota</taxon>
        <taxon>Alphaproteobacteria</taxon>
        <taxon>Rhodobacterales</taxon>
        <taxon>Paracoccaceae</taxon>
        <taxon>Histidinibacterium</taxon>
    </lineage>
</organism>
<evidence type="ECO:0000313" key="9">
    <source>
        <dbReference type="Proteomes" id="UP000268016"/>
    </source>
</evidence>
<protein>
    <submittedName>
        <fullName evidence="8">LapA family protein</fullName>
    </submittedName>
</protein>
<sequence length="121" mass="13521">MTYIKYAFWGLVALCLVTVSFANRGLVELKMLPEAIASALPAGLGWLAPVVQVPLFVALLIGVALGLVIGLIWEWLREAKQRSEASRRRRRIVELEREVARLKDEKHEGKDEVLALLDKTG</sequence>
<evidence type="ECO:0000259" key="7">
    <source>
        <dbReference type="Pfam" id="PF06305"/>
    </source>
</evidence>
<keyword evidence="1" id="KW-1003">Cell membrane</keyword>
<dbReference type="Proteomes" id="UP000268016">
    <property type="component" value="Unassembled WGS sequence"/>
</dbReference>
<keyword evidence="4 6" id="KW-0472">Membrane</keyword>
<keyword evidence="2 6" id="KW-0812">Transmembrane</keyword>
<name>A0A3N2R199_9RHOB</name>
<evidence type="ECO:0000313" key="8">
    <source>
        <dbReference type="EMBL" id="ROU01108.1"/>
    </source>
</evidence>
<evidence type="ECO:0000256" key="4">
    <source>
        <dbReference type="ARBA" id="ARBA00023136"/>
    </source>
</evidence>
<keyword evidence="9" id="KW-1185">Reference proteome</keyword>
<keyword evidence="5" id="KW-0175">Coiled coil</keyword>
<feature type="coiled-coil region" evidence="5">
    <location>
        <begin position="76"/>
        <end position="112"/>
    </location>
</feature>
<dbReference type="AlphaFoldDB" id="A0A3N2R199"/>
<dbReference type="InterPro" id="IPR010445">
    <property type="entry name" value="LapA_dom"/>
</dbReference>
<feature type="transmembrane region" description="Helical" evidence="6">
    <location>
        <begin position="46"/>
        <end position="73"/>
    </location>
</feature>
<reference evidence="8 9" key="1">
    <citation type="submission" date="2018-10" db="EMBL/GenBank/DDBJ databases">
        <title>Histidinibacterium lentulum gen. nov., sp. nov., a marine bacterium from the culture broth of Picochlorum sp. 122.</title>
        <authorList>
            <person name="Wang G."/>
        </authorList>
    </citation>
    <scope>NUCLEOTIDE SEQUENCE [LARGE SCALE GENOMIC DNA]</scope>
    <source>
        <strain evidence="8 9">B17</strain>
    </source>
</reference>
<comment type="caution">
    <text evidence="8">The sequence shown here is derived from an EMBL/GenBank/DDBJ whole genome shotgun (WGS) entry which is preliminary data.</text>
</comment>
<dbReference type="EMBL" id="RDRB01000005">
    <property type="protein sequence ID" value="ROU01108.1"/>
    <property type="molecule type" value="Genomic_DNA"/>
</dbReference>
<keyword evidence="3 6" id="KW-1133">Transmembrane helix</keyword>
<dbReference type="OrthoDB" id="7689797at2"/>
<feature type="domain" description="Lipopolysaccharide assembly protein A" evidence="7">
    <location>
        <begin position="51"/>
        <end position="99"/>
    </location>
</feature>
<evidence type="ECO:0000256" key="1">
    <source>
        <dbReference type="ARBA" id="ARBA00022475"/>
    </source>
</evidence>
<proteinExistence type="predicted"/>
<accession>A0A3N2R199</accession>
<dbReference type="GO" id="GO:0005886">
    <property type="term" value="C:plasma membrane"/>
    <property type="evidence" value="ECO:0007669"/>
    <property type="project" value="InterPro"/>
</dbReference>
<dbReference type="Pfam" id="PF06305">
    <property type="entry name" value="LapA_dom"/>
    <property type="match status" value="1"/>
</dbReference>
<evidence type="ECO:0000256" key="5">
    <source>
        <dbReference type="SAM" id="Coils"/>
    </source>
</evidence>